<name>A0ABR2AY82_9ROSI</name>
<evidence type="ECO:0000256" key="1">
    <source>
        <dbReference type="SAM" id="MobiDB-lite"/>
    </source>
</evidence>
<feature type="region of interest" description="Disordered" evidence="1">
    <location>
        <begin position="268"/>
        <end position="293"/>
    </location>
</feature>
<comment type="caution">
    <text evidence="2">The sequence shown here is derived from an EMBL/GenBank/DDBJ whole genome shotgun (WGS) entry which is preliminary data.</text>
</comment>
<dbReference type="Proteomes" id="UP001472677">
    <property type="component" value="Unassembled WGS sequence"/>
</dbReference>
<feature type="compositionally biased region" description="Basic and acidic residues" evidence="1">
    <location>
        <begin position="284"/>
        <end position="293"/>
    </location>
</feature>
<reference evidence="2 3" key="1">
    <citation type="journal article" date="2024" name="G3 (Bethesda)">
        <title>Genome assembly of Hibiscus sabdariffa L. provides insights into metabolisms of medicinal natural products.</title>
        <authorList>
            <person name="Kim T."/>
        </authorList>
    </citation>
    <scope>NUCLEOTIDE SEQUENCE [LARGE SCALE GENOMIC DNA]</scope>
    <source>
        <strain evidence="2">TK-2024</strain>
        <tissue evidence="2">Old leaves</tissue>
    </source>
</reference>
<dbReference type="EMBL" id="JBBPBM010000239">
    <property type="protein sequence ID" value="KAK8499238.1"/>
    <property type="molecule type" value="Genomic_DNA"/>
</dbReference>
<evidence type="ECO:0000313" key="2">
    <source>
        <dbReference type="EMBL" id="KAK8499238.1"/>
    </source>
</evidence>
<accession>A0ABR2AY82</accession>
<protein>
    <submittedName>
        <fullName evidence="2">Uncharacterized protein</fullName>
    </submittedName>
</protein>
<keyword evidence="3" id="KW-1185">Reference proteome</keyword>
<gene>
    <name evidence="2" type="ORF">V6N12_076088</name>
</gene>
<evidence type="ECO:0000313" key="3">
    <source>
        <dbReference type="Proteomes" id="UP001472677"/>
    </source>
</evidence>
<organism evidence="2 3">
    <name type="scientific">Hibiscus sabdariffa</name>
    <name type="common">roselle</name>
    <dbReference type="NCBI Taxonomy" id="183260"/>
    <lineage>
        <taxon>Eukaryota</taxon>
        <taxon>Viridiplantae</taxon>
        <taxon>Streptophyta</taxon>
        <taxon>Embryophyta</taxon>
        <taxon>Tracheophyta</taxon>
        <taxon>Spermatophyta</taxon>
        <taxon>Magnoliopsida</taxon>
        <taxon>eudicotyledons</taxon>
        <taxon>Gunneridae</taxon>
        <taxon>Pentapetalae</taxon>
        <taxon>rosids</taxon>
        <taxon>malvids</taxon>
        <taxon>Malvales</taxon>
        <taxon>Malvaceae</taxon>
        <taxon>Malvoideae</taxon>
        <taxon>Hibiscus</taxon>
    </lineage>
</organism>
<sequence length="293" mass="32755">MTDPASKGWPQSGIDRWWSVEAPVGSHSLLREPLDSRIFCFSGGGEQCSLRCGRCPPVGPGLLLARKNRSLASRTSGGPIWRHTENHAFRTERNARLPSQKKNGLVGKKDGVRPVEHLGPKKCLHLQPTVFLRNYTERVDPPLPFVLETFLKVSSPRAPRRRQRNQPACCGGAAFLFHNKTWTIIPTLGSLRVYVHPWSGTVSFRFLPCSRYPNSRKSTPSCISIQDPSRRVEVLRGSTRNAMLTHKTTPPPESFAGTTLRRRTTARRGFTAQGPCRGKALSQRIEDAQLRTT</sequence>
<proteinExistence type="predicted"/>